<dbReference type="EMBL" id="FWFT01000006">
    <property type="protein sequence ID" value="SLN60245.1"/>
    <property type="molecule type" value="Genomic_DNA"/>
</dbReference>
<evidence type="ECO:0000313" key="1">
    <source>
        <dbReference type="EMBL" id="SLN60245.1"/>
    </source>
</evidence>
<keyword evidence="2" id="KW-1185">Reference proteome</keyword>
<name>A0A1Y5TBJ5_9RHOB</name>
<protein>
    <submittedName>
        <fullName evidence="1">Uncharacterized protein</fullName>
    </submittedName>
</protein>
<reference evidence="1 2" key="1">
    <citation type="submission" date="2017-03" db="EMBL/GenBank/DDBJ databases">
        <authorList>
            <person name="Afonso C.L."/>
            <person name="Miller P.J."/>
            <person name="Scott M.A."/>
            <person name="Spackman E."/>
            <person name="Goraichik I."/>
            <person name="Dimitrov K.M."/>
            <person name="Suarez D.L."/>
            <person name="Swayne D.E."/>
        </authorList>
    </citation>
    <scope>NUCLEOTIDE SEQUENCE [LARGE SCALE GENOMIC DNA]</scope>
    <source>
        <strain evidence="1 2">CECT 8397</strain>
    </source>
</reference>
<gene>
    <name evidence="1" type="ORF">PSJ8397_03212</name>
</gene>
<proteinExistence type="predicted"/>
<accession>A0A1Y5TBJ5</accession>
<evidence type="ECO:0000313" key="2">
    <source>
        <dbReference type="Proteomes" id="UP000193623"/>
    </source>
</evidence>
<dbReference type="RefSeq" id="WP_085865591.1">
    <property type="nucleotide sequence ID" value="NZ_FWFT01000006.1"/>
</dbReference>
<dbReference type="AlphaFoldDB" id="A0A1Y5TBJ5"/>
<sequence length="112" mass="12124">MGTGMVNLLQAHARVSFKYKDDVHPRLSFVRAGCMPKRGRTVNSPNRKNVAVGRFFATFFLGLLKADAAGLSSIRHQTVSGLFQNCNRTVTGIADTNLSGSIGTASQPEDLR</sequence>
<dbReference type="Proteomes" id="UP000193623">
    <property type="component" value="Unassembled WGS sequence"/>
</dbReference>
<organism evidence="1 2">
    <name type="scientific">Pseudooctadecabacter jejudonensis</name>
    <dbReference type="NCBI Taxonomy" id="1391910"/>
    <lineage>
        <taxon>Bacteria</taxon>
        <taxon>Pseudomonadati</taxon>
        <taxon>Pseudomonadota</taxon>
        <taxon>Alphaproteobacteria</taxon>
        <taxon>Rhodobacterales</taxon>
        <taxon>Paracoccaceae</taxon>
        <taxon>Pseudooctadecabacter</taxon>
    </lineage>
</organism>